<dbReference type="Proteomes" id="UP000005615">
    <property type="component" value="Unassembled WGS sequence"/>
</dbReference>
<feature type="domain" description="Outer membrane protein assembly factor BamE" evidence="5">
    <location>
        <begin position="1"/>
        <end position="65"/>
    </location>
</feature>
<evidence type="ECO:0000256" key="2">
    <source>
        <dbReference type="ARBA" id="ARBA00023136"/>
    </source>
</evidence>
<evidence type="ECO:0000313" key="6">
    <source>
        <dbReference type="EMBL" id="EGG29377.1"/>
    </source>
</evidence>
<dbReference type="GO" id="GO:0043165">
    <property type="term" value="P:Gram-negative-bacterium-type cell outer membrane assembly"/>
    <property type="evidence" value="ECO:0007669"/>
    <property type="project" value="UniProtKB-UniRule"/>
</dbReference>
<reference evidence="6 7" key="1">
    <citation type="journal article" date="2011" name="J. Bacteriol.">
        <title>Genome sequence of strain IMCC3088, a proteorhodopsin-containing marine bacterium belonging to the OM60/NOR5 clade.</title>
        <authorList>
            <person name="Jang Y."/>
            <person name="Oh H.M."/>
            <person name="Kang I."/>
            <person name="Lee K."/>
            <person name="Yang S.J."/>
            <person name="Cho J.C."/>
        </authorList>
    </citation>
    <scope>NUCLEOTIDE SEQUENCE [LARGE SCALE GENOMIC DNA]</scope>
    <source>
        <strain evidence="6 7">IMCC3088</strain>
    </source>
</reference>
<proteinExistence type="inferred from homology"/>
<dbReference type="GO" id="GO:1990063">
    <property type="term" value="C:Bam protein complex"/>
    <property type="evidence" value="ECO:0007669"/>
    <property type="project" value="TreeGrafter"/>
</dbReference>
<keyword evidence="2 4" id="KW-0472">Membrane</keyword>
<keyword evidence="6" id="KW-0449">Lipoprotein</keyword>
<dbReference type="eggNOG" id="COG2913">
    <property type="taxonomic scope" value="Bacteria"/>
</dbReference>
<dbReference type="PANTHER" id="PTHR37482:SF1">
    <property type="entry name" value="OUTER MEMBRANE PROTEIN ASSEMBLY FACTOR BAME"/>
    <property type="match status" value="1"/>
</dbReference>
<dbReference type="InterPro" id="IPR026592">
    <property type="entry name" value="BamE"/>
</dbReference>
<protein>
    <recommendedName>
        <fullName evidence="4">Outer membrane protein assembly factor BamE</fullName>
    </recommendedName>
</protein>
<evidence type="ECO:0000256" key="4">
    <source>
        <dbReference type="HAMAP-Rule" id="MF_00925"/>
    </source>
</evidence>
<dbReference type="Pfam" id="PF04355">
    <property type="entry name" value="BamE"/>
    <property type="match status" value="1"/>
</dbReference>
<dbReference type="InterPro" id="IPR037873">
    <property type="entry name" value="BamE-like"/>
</dbReference>
<comment type="similarity">
    <text evidence="4">Belongs to the BamE family.</text>
</comment>
<dbReference type="HAMAP" id="MF_00925">
    <property type="entry name" value="OM_assembly_BamE"/>
    <property type="match status" value="1"/>
</dbReference>
<comment type="function">
    <text evidence="4">Part of the outer membrane protein assembly complex, which is involved in assembly and insertion of beta-barrel proteins into the outer membrane.</text>
</comment>
<dbReference type="GO" id="GO:0051205">
    <property type="term" value="P:protein insertion into membrane"/>
    <property type="evidence" value="ECO:0007669"/>
    <property type="project" value="UniProtKB-UniRule"/>
</dbReference>
<organism evidence="6 7">
    <name type="scientific">Aequoribacter fuscus</name>
    <dbReference type="NCBI Taxonomy" id="2518989"/>
    <lineage>
        <taxon>Bacteria</taxon>
        <taxon>Pseudomonadati</taxon>
        <taxon>Pseudomonadota</taxon>
        <taxon>Gammaproteobacteria</taxon>
        <taxon>Cellvibrionales</taxon>
        <taxon>Halieaceae</taxon>
        <taxon>Aequoribacter</taxon>
    </lineage>
</organism>
<dbReference type="EMBL" id="AEIG01000055">
    <property type="protein sequence ID" value="EGG29377.1"/>
    <property type="molecule type" value="Genomic_DNA"/>
</dbReference>
<keyword evidence="1 4" id="KW-0732">Signal</keyword>
<keyword evidence="7" id="KW-1185">Reference proteome</keyword>
<evidence type="ECO:0000313" key="7">
    <source>
        <dbReference type="Proteomes" id="UP000005615"/>
    </source>
</evidence>
<comment type="subunit">
    <text evidence="4">Part of the Bam complex.</text>
</comment>
<evidence type="ECO:0000256" key="3">
    <source>
        <dbReference type="ARBA" id="ARBA00023237"/>
    </source>
</evidence>
<keyword evidence="3 4" id="KW-0998">Cell outer membrane</keyword>
<dbReference type="PANTHER" id="PTHR37482">
    <property type="entry name" value="OUTER MEMBRANE PROTEIN ASSEMBLY FACTOR BAME"/>
    <property type="match status" value="1"/>
</dbReference>
<comment type="caution">
    <text evidence="6">The sequence shown here is derived from an EMBL/GenBank/DDBJ whole genome shotgun (WGS) entry which is preliminary data.</text>
</comment>
<dbReference type="GO" id="GO:0030674">
    <property type="term" value="F:protein-macromolecule adaptor activity"/>
    <property type="evidence" value="ECO:0007669"/>
    <property type="project" value="TreeGrafter"/>
</dbReference>
<dbReference type="Gene3D" id="3.30.1450.10">
    <property type="match status" value="1"/>
</dbReference>
<dbReference type="STRING" id="2518989.IMCC3088_1833"/>
<gene>
    <name evidence="4" type="primary">bamE</name>
    <name evidence="6" type="ORF">IMCC3088_1833</name>
</gene>
<dbReference type="InterPro" id="IPR007450">
    <property type="entry name" value="BamE_dom"/>
</dbReference>
<comment type="subcellular location">
    <subcellularLocation>
        <location evidence="4">Cell outer membrane</location>
    </subcellularLocation>
</comment>
<sequence length="85" mass="9949">MTQEMVDQLKPGMTRRQVRFVLGTPLVEDSFNEDRWDYRYVFSRGDVQILDNRLTVYFDGDVLSHFDSKIPPSSEISEDVETESN</sequence>
<evidence type="ECO:0000259" key="5">
    <source>
        <dbReference type="Pfam" id="PF04355"/>
    </source>
</evidence>
<name>F3L2Q9_9GAMM</name>
<dbReference type="AlphaFoldDB" id="F3L2Q9"/>
<evidence type="ECO:0000256" key="1">
    <source>
        <dbReference type="ARBA" id="ARBA00022729"/>
    </source>
</evidence>
<accession>F3L2Q9</accession>